<accession>D9XJP0</accession>
<feature type="transmembrane region" description="Helical" evidence="1">
    <location>
        <begin position="399"/>
        <end position="419"/>
    </location>
</feature>
<dbReference type="Proteomes" id="UP000002968">
    <property type="component" value="Unassembled WGS sequence"/>
</dbReference>
<proteinExistence type="predicted"/>
<dbReference type="AlphaFoldDB" id="D9XJP0"/>
<organism evidence="2 3">
    <name type="scientific">Streptomyces griseoflavus Tu4000</name>
    <dbReference type="NCBI Taxonomy" id="467200"/>
    <lineage>
        <taxon>Bacteria</taxon>
        <taxon>Bacillati</taxon>
        <taxon>Actinomycetota</taxon>
        <taxon>Actinomycetes</taxon>
        <taxon>Kitasatosporales</taxon>
        <taxon>Streptomycetaceae</taxon>
        <taxon>Streptomyces</taxon>
    </lineage>
</organism>
<name>D9XJP0_9ACTN</name>
<sequence length="461" mass="49281">MDHTALVMDKLVFLAKILGLLAFCYAAAVAWARSAPVRSALGSRAERLIERGVEAMVGRWDAWITAHAMQRVSNALVHLSPAAPGVPTRGWLAVIEAAKAWTAFMPFVLVAQLLKIGLLALALFNLGTIVAGVRDLVEHPPGGERPRQRNCAGLGPADDHEHAAGGGLFDECMGSGPDPLALLGNAGREAADRVWSALAPVLADPWGNPVATTKVVIAFTLSVMVMVAIGVAVSLAYRAGDSREYRRAGPQSTAAGELRRGLSVTLRGETARWQPVVVLLAVCRSVGLAYRRLESRDALSAPRVSLKTAERAVWSAWRTRHGRVRRARRNDLKRHAAEVVGALRAMEARQDSGADTAKVFEDTAVMLLKIAQRYAEGRTLALLDPDDLTDVTPAHNREWVRLLALGLIVTGTVAGALTIGLPDAAATPLIGLVSLLSWTILYGGRMVGTDLVDVMRGQSRG</sequence>
<dbReference type="HOGENOM" id="CLU_593018_0_0_11"/>
<keyword evidence="1" id="KW-1133">Transmembrane helix</keyword>
<evidence type="ECO:0000256" key="1">
    <source>
        <dbReference type="SAM" id="Phobius"/>
    </source>
</evidence>
<dbReference type="EMBL" id="GG657758">
    <property type="protein sequence ID" value="EFL40136.1"/>
    <property type="molecule type" value="Genomic_DNA"/>
</dbReference>
<feature type="transmembrane region" description="Helical" evidence="1">
    <location>
        <begin position="425"/>
        <end position="443"/>
    </location>
</feature>
<gene>
    <name evidence="2" type="ORF">SSRG_02940</name>
</gene>
<protein>
    <submittedName>
        <fullName evidence="2">Uncharacterized protein</fullName>
    </submittedName>
</protein>
<keyword evidence="1" id="KW-0812">Transmembrane</keyword>
<evidence type="ECO:0000313" key="2">
    <source>
        <dbReference type="EMBL" id="EFL40136.1"/>
    </source>
</evidence>
<evidence type="ECO:0000313" key="3">
    <source>
        <dbReference type="Proteomes" id="UP000002968"/>
    </source>
</evidence>
<reference evidence="2" key="1">
    <citation type="submission" date="2009-02" db="EMBL/GenBank/DDBJ databases">
        <title>Annotation of Streptomyces griseoflavus strain Tu4000.</title>
        <authorList>
            <consortium name="The Broad Institute Genome Sequencing Platform"/>
            <consortium name="Broad Institute Microbial Sequencing Center"/>
            <person name="Fischbach M."/>
            <person name="Godfrey P."/>
            <person name="Ward D."/>
            <person name="Young S."/>
            <person name="Zeng Q."/>
            <person name="Koehrsen M."/>
            <person name="Alvarado L."/>
            <person name="Berlin A.M."/>
            <person name="Bochicchio J."/>
            <person name="Borenstein D."/>
            <person name="Chapman S.B."/>
            <person name="Chen Z."/>
            <person name="Engels R."/>
            <person name="Freedman E."/>
            <person name="Gellesch M."/>
            <person name="Goldberg J."/>
            <person name="Griggs A."/>
            <person name="Gujja S."/>
            <person name="Heilman E.R."/>
            <person name="Heiman D.I."/>
            <person name="Hepburn T.A."/>
            <person name="Howarth C."/>
            <person name="Jen D."/>
            <person name="Larson L."/>
            <person name="Lewis B."/>
            <person name="Mehta T."/>
            <person name="Park D."/>
            <person name="Pearson M."/>
            <person name="Richards J."/>
            <person name="Roberts A."/>
            <person name="Saif S."/>
            <person name="Shea T.D."/>
            <person name="Shenoy N."/>
            <person name="Sisk P."/>
            <person name="Stolte C."/>
            <person name="Sykes S.N."/>
            <person name="Thomson T."/>
            <person name="Walk T."/>
            <person name="White J."/>
            <person name="Yandava C."/>
            <person name="Straight P."/>
            <person name="Clardy J."/>
            <person name="Hung D."/>
            <person name="Kolter R."/>
            <person name="Mekalanos J."/>
            <person name="Walker S."/>
            <person name="Walsh C.T."/>
            <person name="Wieland-Brown L.C."/>
            <person name="Haas B."/>
            <person name="Nusbaum C."/>
            <person name="Birren B."/>
        </authorList>
    </citation>
    <scope>NUCLEOTIDE SEQUENCE [LARGE SCALE GENOMIC DNA]</scope>
    <source>
        <strain evidence="2">Tu4000</strain>
    </source>
</reference>
<keyword evidence="1" id="KW-0472">Membrane</keyword>
<feature type="transmembrane region" description="Helical" evidence="1">
    <location>
        <begin position="215"/>
        <end position="237"/>
    </location>
</feature>
<keyword evidence="3" id="KW-1185">Reference proteome</keyword>
<feature type="transmembrane region" description="Helical" evidence="1">
    <location>
        <begin position="113"/>
        <end position="133"/>
    </location>
</feature>
<feature type="transmembrane region" description="Helical" evidence="1">
    <location>
        <begin position="12"/>
        <end position="32"/>
    </location>
</feature>